<gene>
    <name evidence="1" type="ORF">AAES_87429</name>
</gene>
<sequence length="191" mass="21100">MKKAAVHDPEGNADIVTSVHPMLLRSSLHATQAPVWGSDMRLGFSIARLSSVGYKGLNSEAKTFTEDLYMGKFEVSLLELCRTMTRTSTSGKSVIILTTLKNSFSLDGNSCHCSMHSDSIPYILTPSNLVTTEWSSCKKETGKEDNASEGPLTEFERCTKELLDMNMECLKVDLSKQRTEVKLLKCPELVA</sequence>
<organism evidence="1 2">
    <name type="scientific">Amazona aestiva</name>
    <name type="common">Blue-fronted Amazon parrot</name>
    <dbReference type="NCBI Taxonomy" id="12930"/>
    <lineage>
        <taxon>Eukaryota</taxon>
        <taxon>Metazoa</taxon>
        <taxon>Chordata</taxon>
        <taxon>Craniata</taxon>
        <taxon>Vertebrata</taxon>
        <taxon>Euteleostomi</taxon>
        <taxon>Archelosauria</taxon>
        <taxon>Archosauria</taxon>
        <taxon>Dinosauria</taxon>
        <taxon>Saurischia</taxon>
        <taxon>Theropoda</taxon>
        <taxon>Coelurosauria</taxon>
        <taxon>Aves</taxon>
        <taxon>Neognathae</taxon>
        <taxon>Neoaves</taxon>
        <taxon>Telluraves</taxon>
        <taxon>Australaves</taxon>
        <taxon>Psittaciformes</taxon>
        <taxon>Psittacidae</taxon>
        <taxon>Amazona</taxon>
    </lineage>
</organism>
<protein>
    <submittedName>
        <fullName evidence="1">Uncharacterized protein</fullName>
    </submittedName>
</protein>
<proteinExistence type="predicted"/>
<dbReference type="Proteomes" id="UP000051836">
    <property type="component" value="Unassembled WGS sequence"/>
</dbReference>
<reference evidence="1 2" key="1">
    <citation type="submission" date="2015-10" db="EMBL/GenBank/DDBJ databases">
        <authorList>
            <person name="Gilbert D.G."/>
        </authorList>
    </citation>
    <scope>NUCLEOTIDE SEQUENCE [LARGE SCALE GENOMIC DNA]</scope>
    <source>
        <strain evidence="1">FVVF132</strain>
    </source>
</reference>
<accession>A0A0Q3Q7U5</accession>
<comment type="caution">
    <text evidence="1">The sequence shown here is derived from an EMBL/GenBank/DDBJ whole genome shotgun (WGS) entry which is preliminary data.</text>
</comment>
<evidence type="ECO:0000313" key="2">
    <source>
        <dbReference type="Proteomes" id="UP000051836"/>
    </source>
</evidence>
<dbReference type="AlphaFoldDB" id="A0A0Q3Q7U5"/>
<evidence type="ECO:0000313" key="1">
    <source>
        <dbReference type="EMBL" id="KQK84420.1"/>
    </source>
</evidence>
<name>A0A0Q3Q7U5_AMAAE</name>
<dbReference type="EMBL" id="LMAW01001113">
    <property type="protein sequence ID" value="KQK84420.1"/>
    <property type="molecule type" value="Genomic_DNA"/>
</dbReference>
<keyword evidence="2" id="KW-1185">Reference proteome</keyword>